<keyword evidence="2" id="KW-1185">Reference proteome</keyword>
<proteinExistence type="predicted"/>
<comment type="caution">
    <text evidence="1">The sequence shown here is derived from an EMBL/GenBank/DDBJ whole genome shotgun (WGS) entry which is preliminary data.</text>
</comment>
<dbReference type="RefSeq" id="WP_208499320.1">
    <property type="nucleotide sequence ID" value="NZ_JAGFNP010000016.1"/>
</dbReference>
<name>A0ABS3U9Z7_9ACTN</name>
<dbReference type="Proteomes" id="UP000681341">
    <property type="component" value="Unassembled WGS sequence"/>
</dbReference>
<gene>
    <name evidence="1" type="ORF">J5V16_22550</name>
</gene>
<sequence>MSLELVCETTHSDAGDELDGLHFTAVIGGRRLYFQAIPSQARFRITMARAWERRTEALGSVIRLGTAEPGLRVCAPMEVEWAEQHAQNIVAEAVSIWASITRGCEA</sequence>
<protein>
    <submittedName>
        <fullName evidence="1">Uncharacterized protein</fullName>
    </submittedName>
</protein>
<organism evidence="1 2">
    <name type="scientific">Glycomyces niveus</name>
    <dbReference type="NCBI Taxonomy" id="2820287"/>
    <lineage>
        <taxon>Bacteria</taxon>
        <taxon>Bacillati</taxon>
        <taxon>Actinomycetota</taxon>
        <taxon>Actinomycetes</taxon>
        <taxon>Glycomycetales</taxon>
        <taxon>Glycomycetaceae</taxon>
        <taxon>Glycomyces</taxon>
    </lineage>
</organism>
<evidence type="ECO:0000313" key="2">
    <source>
        <dbReference type="Proteomes" id="UP000681341"/>
    </source>
</evidence>
<evidence type="ECO:0000313" key="1">
    <source>
        <dbReference type="EMBL" id="MBO3735614.1"/>
    </source>
</evidence>
<accession>A0ABS3U9Z7</accession>
<dbReference type="EMBL" id="JAGFNP010000016">
    <property type="protein sequence ID" value="MBO3735614.1"/>
    <property type="molecule type" value="Genomic_DNA"/>
</dbReference>
<reference evidence="1 2" key="1">
    <citation type="submission" date="2021-03" db="EMBL/GenBank/DDBJ databases">
        <title>Glycomyces sp. nov., a novel actinomycete isolated from soil.</title>
        <authorList>
            <person name="Yang X."/>
            <person name="Xu X."/>
        </authorList>
    </citation>
    <scope>NUCLEOTIDE SEQUENCE [LARGE SCALE GENOMIC DNA]</scope>
    <source>
        <strain evidence="1 2">NEAU-S30</strain>
    </source>
</reference>